<organism evidence="1 2">
    <name type="scientific">Parasponia andersonii</name>
    <name type="common">Sponia andersonii</name>
    <dbReference type="NCBI Taxonomy" id="3476"/>
    <lineage>
        <taxon>Eukaryota</taxon>
        <taxon>Viridiplantae</taxon>
        <taxon>Streptophyta</taxon>
        <taxon>Embryophyta</taxon>
        <taxon>Tracheophyta</taxon>
        <taxon>Spermatophyta</taxon>
        <taxon>Magnoliopsida</taxon>
        <taxon>eudicotyledons</taxon>
        <taxon>Gunneridae</taxon>
        <taxon>Pentapetalae</taxon>
        <taxon>rosids</taxon>
        <taxon>fabids</taxon>
        <taxon>Rosales</taxon>
        <taxon>Cannabaceae</taxon>
        <taxon>Parasponia</taxon>
    </lineage>
</organism>
<dbReference type="AlphaFoldDB" id="A0A2P5BM48"/>
<sequence>MIHANQTHSGKLMHNSLIHLGDGLQDLLITGNQSSFPLVMLLLDSFSTFGLLGSGLQMSLASTSRAEPYIIG</sequence>
<evidence type="ECO:0000313" key="2">
    <source>
        <dbReference type="Proteomes" id="UP000237105"/>
    </source>
</evidence>
<protein>
    <submittedName>
        <fullName evidence="1">Uncharacterized protein</fullName>
    </submittedName>
</protein>
<comment type="caution">
    <text evidence="1">The sequence shown here is derived from an EMBL/GenBank/DDBJ whole genome shotgun (WGS) entry which is preliminary data.</text>
</comment>
<reference evidence="2" key="1">
    <citation type="submission" date="2016-06" db="EMBL/GenBank/DDBJ databases">
        <title>Parallel loss of symbiosis genes in relatives of nitrogen-fixing non-legume Parasponia.</title>
        <authorList>
            <person name="Van Velzen R."/>
            <person name="Holmer R."/>
            <person name="Bu F."/>
            <person name="Rutten L."/>
            <person name="Van Zeijl A."/>
            <person name="Liu W."/>
            <person name="Santuari L."/>
            <person name="Cao Q."/>
            <person name="Sharma T."/>
            <person name="Shen D."/>
            <person name="Roswanjaya Y."/>
            <person name="Wardhani T."/>
            <person name="Kalhor M.S."/>
            <person name="Jansen J."/>
            <person name="Van den Hoogen J."/>
            <person name="Gungor B."/>
            <person name="Hartog M."/>
            <person name="Hontelez J."/>
            <person name="Verver J."/>
            <person name="Yang W.-C."/>
            <person name="Schijlen E."/>
            <person name="Repin R."/>
            <person name="Schilthuizen M."/>
            <person name="Schranz E."/>
            <person name="Heidstra R."/>
            <person name="Miyata K."/>
            <person name="Fedorova E."/>
            <person name="Kohlen W."/>
            <person name="Bisseling T."/>
            <person name="Smit S."/>
            <person name="Geurts R."/>
        </authorList>
    </citation>
    <scope>NUCLEOTIDE SEQUENCE [LARGE SCALE GENOMIC DNA]</scope>
    <source>
        <strain evidence="2">cv. WU1-14</strain>
    </source>
</reference>
<keyword evidence="2" id="KW-1185">Reference proteome</keyword>
<evidence type="ECO:0000313" key="1">
    <source>
        <dbReference type="EMBL" id="PON49834.1"/>
    </source>
</evidence>
<dbReference type="EMBL" id="JXTB01000253">
    <property type="protein sequence ID" value="PON49834.1"/>
    <property type="molecule type" value="Genomic_DNA"/>
</dbReference>
<accession>A0A2P5BM48</accession>
<gene>
    <name evidence="1" type="ORF">PanWU01x14_227330</name>
</gene>
<dbReference type="Proteomes" id="UP000237105">
    <property type="component" value="Unassembled WGS sequence"/>
</dbReference>
<proteinExistence type="predicted"/>
<name>A0A2P5BM48_PARAD</name>